<dbReference type="PANTHER" id="PTHR43094:SF1">
    <property type="entry name" value="AMINOTRANSFERASE CLASS-III"/>
    <property type="match status" value="1"/>
</dbReference>
<reference evidence="5" key="1">
    <citation type="journal article" date="2021" name="Nat. Commun.">
        <title>Genetic determinants of endophytism in the Arabidopsis root mycobiome.</title>
        <authorList>
            <person name="Mesny F."/>
            <person name="Miyauchi S."/>
            <person name="Thiergart T."/>
            <person name="Pickel B."/>
            <person name="Atanasova L."/>
            <person name="Karlsson M."/>
            <person name="Huettel B."/>
            <person name="Barry K.W."/>
            <person name="Haridas S."/>
            <person name="Chen C."/>
            <person name="Bauer D."/>
            <person name="Andreopoulos W."/>
            <person name="Pangilinan J."/>
            <person name="LaButti K."/>
            <person name="Riley R."/>
            <person name="Lipzen A."/>
            <person name="Clum A."/>
            <person name="Drula E."/>
            <person name="Henrissat B."/>
            <person name="Kohler A."/>
            <person name="Grigoriev I.V."/>
            <person name="Martin F.M."/>
            <person name="Hacquard S."/>
        </authorList>
    </citation>
    <scope>NUCLEOTIDE SEQUENCE</scope>
    <source>
        <strain evidence="5">FSSC 5 MPI-SDFR-AT-0091</strain>
    </source>
</reference>
<keyword evidence="3 4" id="KW-0663">Pyridoxal phosphate</keyword>
<dbReference type="OrthoDB" id="5419315at2759"/>
<dbReference type="AlphaFoldDB" id="A0A9P9FYB2"/>
<evidence type="ECO:0000256" key="2">
    <source>
        <dbReference type="ARBA" id="ARBA00008954"/>
    </source>
</evidence>
<dbReference type="Proteomes" id="UP000736672">
    <property type="component" value="Unassembled WGS sequence"/>
</dbReference>
<comment type="caution">
    <text evidence="5">The sequence shown here is derived from an EMBL/GenBank/DDBJ whole genome shotgun (WGS) entry which is preliminary data.</text>
</comment>
<dbReference type="GO" id="GO:0030170">
    <property type="term" value="F:pyridoxal phosphate binding"/>
    <property type="evidence" value="ECO:0007669"/>
    <property type="project" value="InterPro"/>
</dbReference>
<evidence type="ECO:0000313" key="5">
    <source>
        <dbReference type="EMBL" id="KAH7228406.1"/>
    </source>
</evidence>
<keyword evidence="5" id="KW-0808">Transferase</keyword>
<dbReference type="InterPro" id="IPR015422">
    <property type="entry name" value="PyrdxlP-dep_Trfase_small"/>
</dbReference>
<evidence type="ECO:0000313" key="6">
    <source>
        <dbReference type="Proteomes" id="UP000736672"/>
    </source>
</evidence>
<dbReference type="PANTHER" id="PTHR43094">
    <property type="entry name" value="AMINOTRANSFERASE"/>
    <property type="match status" value="1"/>
</dbReference>
<evidence type="ECO:0000256" key="4">
    <source>
        <dbReference type="RuleBase" id="RU003560"/>
    </source>
</evidence>
<accession>A0A9P9FYB2</accession>
<sequence length="451" mass="48724">MSSSQNSVLLHRSLDKTYPTATGGEGVYLLTSDGRKVLDGSSGAAVSCLGHGNQEVIQAICDQAKRLSFAHTSFFTSDPAEELGRLILEKSDNRFSKVLYLTSGSEAVESALKLARQYHVYRREPERVNFIGRVHSYHGNTLGALAVGNNPARRSTFAPVLASTFHHVSRCFYDADGKGQTEEEYENKLISEYEDKFKQLGPTTVAAVIVEPVVGATIGSVPATANYLPKLTQLCQKYGILTIFDEVMCGMGRCGSYHAWQSLGNVAPDLQTVGKGLGAGYQPLSAVLLGERVASVFVKHSRGPTTFLSGHTFQGHPMACAGALTVQTILFRDDLVSQCRKLGEILGQVVSSELPDEWKQHGGSLRGLGLFRTVDFGNMKELYGGPLAGEVSRRSFNLGAAVYLCSPAVDAVLLCPPFVISEEDIRSLGQVLVQAVRDVLQSREDASLNKS</sequence>
<dbReference type="SUPFAM" id="SSF53383">
    <property type="entry name" value="PLP-dependent transferases"/>
    <property type="match status" value="1"/>
</dbReference>
<dbReference type="CDD" id="cd00610">
    <property type="entry name" value="OAT_like"/>
    <property type="match status" value="1"/>
</dbReference>
<dbReference type="GO" id="GO:0005829">
    <property type="term" value="C:cytosol"/>
    <property type="evidence" value="ECO:0007669"/>
    <property type="project" value="TreeGrafter"/>
</dbReference>
<dbReference type="InterPro" id="IPR015421">
    <property type="entry name" value="PyrdxlP-dep_Trfase_major"/>
</dbReference>
<comment type="similarity">
    <text evidence="2 4">Belongs to the class-III pyridoxal-phosphate-dependent aminotransferase family.</text>
</comment>
<proteinExistence type="inferred from homology"/>
<dbReference type="FunFam" id="3.40.640.10:FF:000004">
    <property type="entry name" value="Acetylornithine aminotransferase"/>
    <property type="match status" value="1"/>
</dbReference>
<dbReference type="InterPro" id="IPR015424">
    <property type="entry name" value="PyrdxlP-dep_Trfase"/>
</dbReference>
<dbReference type="Pfam" id="PF00202">
    <property type="entry name" value="Aminotran_3"/>
    <property type="match status" value="1"/>
</dbReference>
<keyword evidence="6" id="KW-1185">Reference proteome</keyword>
<protein>
    <submittedName>
        <fullName evidence="5">Pyridoxal phosphate-dependent transferase</fullName>
    </submittedName>
</protein>
<gene>
    <name evidence="5" type="ORF">B0J15DRAFT_577418</name>
</gene>
<organism evidence="5 6">
    <name type="scientific">Fusarium solani</name>
    <name type="common">Filamentous fungus</name>
    <dbReference type="NCBI Taxonomy" id="169388"/>
    <lineage>
        <taxon>Eukaryota</taxon>
        <taxon>Fungi</taxon>
        <taxon>Dikarya</taxon>
        <taxon>Ascomycota</taxon>
        <taxon>Pezizomycotina</taxon>
        <taxon>Sordariomycetes</taxon>
        <taxon>Hypocreomycetidae</taxon>
        <taxon>Hypocreales</taxon>
        <taxon>Nectriaceae</taxon>
        <taxon>Fusarium</taxon>
        <taxon>Fusarium solani species complex</taxon>
    </lineage>
</organism>
<evidence type="ECO:0000256" key="3">
    <source>
        <dbReference type="ARBA" id="ARBA00022898"/>
    </source>
</evidence>
<comment type="cofactor">
    <cofactor evidence="1">
        <name>pyridoxal 5'-phosphate</name>
        <dbReference type="ChEBI" id="CHEBI:597326"/>
    </cofactor>
</comment>
<evidence type="ECO:0000256" key="1">
    <source>
        <dbReference type="ARBA" id="ARBA00001933"/>
    </source>
</evidence>
<name>A0A9P9FYB2_FUSSL</name>
<dbReference type="Gene3D" id="3.90.1150.10">
    <property type="entry name" value="Aspartate Aminotransferase, domain 1"/>
    <property type="match status" value="1"/>
</dbReference>
<dbReference type="Gene3D" id="3.40.640.10">
    <property type="entry name" value="Type I PLP-dependent aspartate aminotransferase-like (Major domain)"/>
    <property type="match status" value="1"/>
</dbReference>
<dbReference type="EMBL" id="JAGTJS010000044">
    <property type="protein sequence ID" value="KAH7228406.1"/>
    <property type="molecule type" value="Genomic_DNA"/>
</dbReference>
<dbReference type="InterPro" id="IPR005814">
    <property type="entry name" value="Aminotrans_3"/>
</dbReference>
<dbReference type="GO" id="GO:0008483">
    <property type="term" value="F:transaminase activity"/>
    <property type="evidence" value="ECO:0007669"/>
    <property type="project" value="InterPro"/>
</dbReference>
<dbReference type="PIRSF" id="PIRSF000521">
    <property type="entry name" value="Transaminase_4ab_Lys_Orn"/>
    <property type="match status" value="1"/>
</dbReference>